<dbReference type="SUPFAM" id="SSF46785">
    <property type="entry name" value="Winged helix' DNA-binding domain"/>
    <property type="match status" value="2"/>
</dbReference>
<dbReference type="InterPro" id="IPR050707">
    <property type="entry name" value="HTH_MetabolicPath_Reg"/>
</dbReference>
<proteinExistence type="predicted"/>
<dbReference type="PANTHER" id="PTHR30136:SF35">
    <property type="entry name" value="HTH-TYPE TRANSCRIPTIONAL REGULATOR RV1719"/>
    <property type="match status" value="1"/>
</dbReference>
<dbReference type="AlphaFoldDB" id="A0A317E2W6"/>
<evidence type="ECO:0000313" key="2">
    <source>
        <dbReference type="Proteomes" id="UP000245461"/>
    </source>
</evidence>
<dbReference type="EMBL" id="QGLE01000011">
    <property type="protein sequence ID" value="PWR19445.1"/>
    <property type="molecule type" value="Genomic_DNA"/>
</dbReference>
<evidence type="ECO:0008006" key="3">
    <source>
        <dbReference type="Google" id="ProtNLM"/>
    </source>
</evidence>
<dbReference type="GO" id="GO:0003677">
    <property type="term" value="F:DNA binding"/>
    <property type="evidence" value="ECO:0007669"/>
    <property type="project" value="TreeGrafter"/>
</dbReference>
<organism evidence="1 2">
    <name type="scientific">Zavarzinia aquatilis</name>
    <dbReference type="NCBI Taxonomy" id="2211142"/>
    <lineage>
        <taxon>Bacteria</taxon>
        <taxon>Pseudomonadati</taxon>
        <taxon>Pseudomonadota</taxon>
        <taxon>Alphaproteobacteria</taxon>
        <taxon>Rhodospirillales</taxon>
        <taxon>Zavarziniaceae</taxon>
        <taxon>Zavarzinia</taxon>
    </lineage>
</organism>
<accession>A0A317E2W6</accession>
<evidence type="ECO:0000313" key="1">
    <source>
        <dbReference type="EMBL" id="PWR19445.1"/>
    </source>
</evidence>
<gene>
    <name evidence="1" type="ORF">DKG74_16765</name>
</gene>
<dbReference type="Proteomes" id="UP000245461">
    <property type="component" value="Unassembled WGS sequence"/>
</dbReference>
<dbReference type="GO" id="GO:0003700">
    <property type="term" value="F:DNA-binding transcription factor activity"/>
    <property type="evidence" value="ECO:0007669"/>
    <property type="project" value="TreeGrafter"/>
</dbReference>
<dbReference type="Gene3D" id="1.10.10.10">
    <property type="entry name" value="Winged helix-like DNA-binding domain superfamily/Winged helix DNA-binding domain"/>
    <property type="match status" value="2"/>
</dbReference>
<dbReference type="PANTHER" id="PTHR30136">
    <property type="entry name" value="HELIX-TURN-HELIX TRANSCRIPTIONAL REGULATOR, ICLR FAMILY"/>
    <property type="match status" value="1"/>
</dbReference>
<sequence length="330" mass="36650">MADFQGSWQQQYRFHIAAGQDRWRWLGRVLTTYMCSLYQVRAPLFLGDAEMAMIADIIGLDALGASFGESAKMPGGGCSVASITQATSLPRETVRRKLLRLIDHGYAVSTDDRHYRLRPGILETKPYWEAVRAVHELTLQFGRGMVDGGHVIVEATGADARALPPRAARIVPGDLEDRWCDLLRAFTVFHLSVNRIRAPHHDNDLEAIVLYDLVGILSVDHFADDPRFQETIVGLDVVLGSLQRGSTVQRLAHLIGLPRETVRRKLKQLTDDGAIERVAEGYIHRPGFLQSAPVRAVMAQLELYIIELMDRCLSTGVFGVVIEATPAGNT</sequence>
<keyword evidence="2" id="KW-1185">Reference proteome</keyword>
<dbReference type="GO" id="GO:0045892">
    <property type="term" value="P:negative regulation of DNA-templated transcription"/>
    <property type="evidence" value="ECO:0007669"/>
    <property type="project" value="TreeGrafter"/>
</dbReference>
<name>A0A317E2W6_9PROT</name>
<protein>
    <recommendedName>
        <fullName evidence="3">HTH iclR-type domain-containing protein</fullName>
    </recommendedName>
</protein>
<reference evidence="1 2" key="1">
    <citation type="submission" date="2018-05" db="EMBL/GenBank/DDBJ databases">
        <title>Zavarzinia sp. HR-AS.</title>
        <authorList>
            <person name="Lee Y."/>
            <person name="Jeon C.O."/>
        </authorList>
    </citation>
    <scope>NUCLEOTIDE SEQUENCE [LARGE SCALE GENOMIC DNA]</scope>
    <source>
        <strain evidence="1 2">HR-AS</strain>
    </source>
</reference>
<dbReference type="OrthoDB" id="5600162at2"/>
<comment type="caution">
    <text evidence="1">The sequence shown here is derived from an EMBL/GenBank/DDBJ whole genome shotgun (WGS) entry which is preliminary data.</text>
</comment>
<dbReference type="RefSeq" id="WP_109907327.1">
    <property type="nucleotide sequence ID" value="NZ_QGLE01000011.1"/>
</dbReference>
<dbReference type="InterPro" id="IPR036390">
    <property type="entry name" value="WH_DNA-bd_sf"/>
</dbReference>
<dbReference type="InterPro" id="IPR036388">
    <property type="entry name" value="WH-like_DNA-bd_sf"/>
</dbReference>